<comment type="caution">
    <text evidence="2">The sequence shown here is derived from an EMBL/GenBank/DDBJ whole genome shotgun (WGS) entry which is preliminary data.</text>
</comment>
<accession>A0ABW4ZMV8</accession>
<organism evidence="2 3">
    <name type="scientific">Paradesertivirga mongoliensis</name>
    <dbReference type="NCBI Taxonomy" id="2100740"/>
    <lineage>
        <taxon>Bacteria</taxon>
        <taxon>Pseudomonadati</taxon>
        <taxon>Bacteroidota</taxon>
        <taxon>Sphingobacteriia</taxon>
        <taxon>Sphingobacteriales</taxon>
        <taxon>Sphingobacteriaceae</taxon>
        <taxon>Paradesertivirga</taxon>
    </lineage>
</organism>
<dbReference type="Gene3D" id="2.130.10.10">
    <property type="entry name" value="YVTN repeat-like/Quinoprotein amine dehydrogenase"/>
    <property type="match status" value="1"/>
</dbReference>
<keyword evidence="1" id="KW-0732">Signal</keyword>
<dbReference type="Proteomes" id="UP001597387">
    <property type="component" value="Unassembled WGS sequence"/>
</dbReference>
<proteinExistence type="predicted"/>
<evidence type="ECO:0000313" key="2">
    <source>
        <dbReference type="EMBL" id="MFD2163045.1"/>
    </source>
</evidence>
<evidence type="ECO:0000256" key="1">
    <source>
        <dbReference type="SAM" id="SignalP"/>
    </source>
</evidence>
<protein>
    <submittedName>
        <fullName evidence="2">PQQ-like beta-propeller repeat protein</fullName>
    </submittedName>
</protein>
<dbReference type="EMBL" id="JBHUHZ010000001">
    <property type="protein sequence ID" value="MFD2163045.1"/>
    <property type="molecule type" value="Genomic_DNA"/>
</dbReference>
<name>A0ABW4ZMV8_9SPHI</name>
<keyword evidence="3" id="KW-1185">Reference proteome</keyword>
<evidence type="ECO:0000313" key="3">
    <source>
        <dbReference type="Proteomes" id="UP001597387"/>
    </source>
</evidence>
<reference evidence="3" key="1">
    <citation type="journal article" date="2019" name="Int. J. Syst. Evol. Microbiol.">
        <title>The Global Catalogue of Microorganisms (GCM) 10K type strain sequencing project: providing services to taxonomists for standard genome sequencing and annotation.</title>
        <authorList>
            <consortium name="The Broad Institute Genomics Platform"/>
            <consortium name="The Broad Institute Genome Sequencing Center for Infectious Disease"/>
            <person name="Wu L."/>
            <person name="Ma J."/>
        </authorList>
    </citation>
    <scope>NUCLEOTIDE SEQUENCE [LARGE SCALE GENOMIC DNA]</scope>
    <source>
        <strain evidence="3">KCTC 42217</strain>
    </source>
</reference>
<dbReference type="InterPro" id="IPR015943">
    <property type="entry name" value="WD40/YVTN_repeat-like_dom_sf"/>
</dbReference>
<sequence length="642" mass="71779">MSTKHLLKVIFIILYLTPVLTADAQTNYKAGYAKASIEPTLHPFSLALAGYGAPPEGRFTLRWSKKESLNKCTSFTGTEDNLFSISNGELLVANPGKMLWRSVGKSENIKLLTGDKKRLFAVDGTGQVLHSGFKKRLNWKKIGSVDNAEAITILDNIIYAANKEGTVTYAAVKGENLNWQRLSKLSGIQSLTGYRGCLYALTVNNDLLKYDLKNKNSTWLKIARYNGVSYDVDLRFIAIAKDVLYGLDDNNTIYEARHQTTGDLSVTALSINSAQQTVVLVGADLCGFDYDFISSVKHEIFRKYHVPPSAILINASHTHFAPVTQRWTTWGEHNQRPDSTYLYSIVKPAMVDAIERAIRNMTPSELYFGRGKTSIGANRTFTREPIPYDDDVDVVNVVRKRDGKKTVLFLAGCHPVFKNEGIEGFTISPNYPGITRSSLKKDAGISGSLFIQGCGGDINPVSTNHINTGKNLASDVREVLNKPMQKLAGKITFNLDSMNFPVKRWSREEIINFKQQNSNKSGEVFAETNMRWADLMLSLDIQNRMPVTMPVYIQTINIGSWKLVGLSREVVTEYSIGIKKLWPDKIVSVAGYCNDVSSYLPTEMHIKTGVYEGVESFFWYAQPALFPESVYQKILDKISKQD</sequence>
<gene>
    <name evidence="2" type="ORF">ACFSJU_11630</name>
</gene>
<feature type="signal peptide" evidence="1">
    <location>
        <begin position="1"/>
        <end position="24"/>
    </location>
</feature>
<feature type="chain" id="PRO_5045182962" evidence="1">
    <location>
        <begin position="25"/>
        <end position="642"/>
    </location>
</feature>
<dbReference type="RefSeq" id="WP_255902412.1">
    <property type="nucleotide sequence ID" value="NZ_JAFMZO010000003.1"/>
</dbReference>